<feature type="region of interest" description="Disordered" evidence="2">
    <location>
        <begin position="1061"/>
        <end position="1083"/>
    </location>
</feature>
<keyword evidence="1" id="KW-0175">Coiled coil</keyword>
<evidence type="ECO:0000256" key="1">
    <source>
        <dbReference type="SAM" id="Coils"/>
    </source>
</evidence>
<reference evidence="3 4" key="1">
    <citation type="submission" date="2024-02" db="EMBL/GenBank/DDBJ databases">
        <title>A draft genome for the cacao thread blight pathogen Marasmius crinis-equi.</title>
        <authorList>
            <person name="Cohen S.P."/>
            <person name="Baruah I.K."/>
            <person name="Amoako-Attah I."/>
            <person name="Bukari Y."/>
            <person name="Meinhardt L.W."/>
            <person name="Bailey B.A."/>
        </authorList>
    </citation>
    <scope>NUCLEOTIDE SEQUENCE [LARGE SCALE GENOMIC DNA]</scope>
    <source>
        <strain evidence="3 4">GH-76</strain>
    </source>
</reference>
<organism evidence="3 4">
    <name type="scientific">Marasmius crinis-equi</name>
    <dbReference type="NCBI Taxonomy" id="585013"/>
    <lineage>
        <taxon>Eukaryota</taxon>
        <taxon>Fungi</taxon>
        <taxon>Dikarya</taxon>
        <taxon>Basidiomycota</taxon>
        <taxon>Agaricomycotina</taxon>
        <taxon>Agaricomycetes</taxon>
        <taxon>Agaricomycetidae</taxon>
        <taxon>Agaricales</taxon>
        <taxon>Marasmiineae</taxon>
        <taxon>Marasmiaceae</taxon>
        <taxon>Marasmius</taxon>
    </lineage>
</organism>
<feature type="compositionally biased region" description="Polar residues" evidence="2">
    <location>
        <begin position="9"/>
        <end position="26"/>
    </location>
</feature>
<dbReference type="Proteomes" id="UP001465976">
    <property type="component" value="Unassembled WGS sequence"/>
</dbReference>
<evidence type="ECO:0000256" key="2">
    <source>
        <dbReference type="SAM" id="MobiDB-lite"/>
    </source>
</evidence>
<proteinExistence type="predicted"/>
<keyword evidence="4" id="KW-1185">Reference proteome</keyword>
<dbReference type="EMBL" id="JBAHYK010000245">
    <property type="protein sequence ID" value="KAL0576135.1"/>
    <property type="molecule type" value="Genomic_DNA"/>
</dbReference>
<name>A0ABR3FLD1_9AGAR</name>
<sequence length="1142" mass="129723">MTERVDYLTNASHARQELSRQNTMQLQRHPRIPLEEVGSSAPSDPGENRRGSDNDNDDEEVKAIEEAIRTTMRPIPATLPRSQEEYVPTGWADLPPCERPTTGASDPEIDAEIDRQMGKIRKLEEQGQDATSYEDKIRAWAEKTGCGQSPATIRNKALVTARWNLLVNWLRPKFPRYSYWDLQVVERFMEIFMTFLVDTMQPRPGKDTVKARTLLNYLSLYISLVVERTWDPISHKRCGMQLLLKTDGVTRLKYQVVRLIQERKLDRISDPKLFYGREELAMLINGAFSRSHASTWIIKIGDVLRIIVGFYLCARPGSMGAAYKEYAANGNYMKIRHVRIIKVARGAWLADIDLESFKGYNQYVAKIQQWVLSPVAQSHNLLFCPGMWMVLWLFFRNAFKTKFKELVDDPSRQLELDPAMFDDPMFPKVKPGGREFMIPLEPATSHSISESVAALGSLVGLPRVGMYPVRRESSTMFMLLVSETAASQALAHRLGNVFNNVYSRGTAMYDSTSIMMSEDAEVDTLHNNKTQMQRLRSVGVAVRAIASVLHKESPALETTNAEIRSLWTEYIDCFDGLGPSDCAEEDMEEKVERFWRRASGEDIAEDQSGKGKSKASDDIELKAGKAERAQELKGILTEALAARQKEYASVATDPERAKERAKKGKAERRTTVENTADQLQKQSDIDKKWAEFSGCFTVPLKYACGTGGVNRVMGYALYPPGHPERPKGKPQHEVKFKDGSEELARSASLPLSRTLLALIQDKNNDKKRKVKQHEREKQKEITKGFKDKTRAIEGDLEDHVQAGKITKDTALHTRHLGNVISNSKRVVVGSSNTAASTSSATKEAIVDDTEIDDDDDYEPEPELLNTVQKIQNMTPRQCRVTDERQEVQADFVLGGMSMSGFAKQTTNGLIPHADEAGQVQDVDEGAEEDVLGVKLGVHVNDVRIAFMGNLIDTIREREKYRVEEGDKVLYRCPHSEGNPNGPCPTFKTLNLLEKHLDVMHNEWKQLEREMPVNVFYECPARDHVASTIHQVQNHMRTKACREHERYEELYQQHLDITAKYRSNARTREEREKPSVREQRRDDFSVNEALDNCERIVERISAPDDSDETTVRAFEIMKSCIPEWATNIRDLQDEVFDGRYTQS</sequence>
<evidence type="ECO:0000313" key="3">
    <source>
        <dbReference type="EMBL" id="KAL0576135.1"/>
    </source>
</evidence>
<protein>
    <submittedName>
        <fullName evidence="3">Uncharacterized protein</fullName>
    </submittedName>
</protein>
<feature type="coiled-coil region" evidence="1">
    <location>
        <begin position="756"/>
        <end position="783"/>
    </location>
</feature>
<accession>A0ABR3FLD1</accession>
<comment type="caution">
    <text evidence="3">The sequence shown here is derived from an EMBL/GenBank/DDBJ whole genome shotgun (WGS) entry which is preliminary data.</text>
</comment>
<evidence type="ECO:0000313" key="4">
    <source>
        <dbReference type="Proteomes" id="UP001465976"/>
    </source>
</evidence>
<feature type="region of interest" description="Disordered" evidence="2">
    <location>
        <begin position="1"/>
        <end position="59"/>
    </location>
</feature>
<gene>
    <name evidence="3" type="ORF">V5O48_005853</name>
</gene>
<feature type="compositionally biased region" description="Basic and acidic residues" evidence="2">
    <location>
        <begin position="1065"/>
        <end position="1083"/>
    </location>
</feature>
<feature type="region of interest" description="Disordered" evidence="2">
    <location>
        <begin position="646"/>
        <end position="679"/>
    </location>
</feature>